<accession>A0ABV7ZD02</accession>
<proteinExistence type="predicted"/>
<protein>
    <recommendedName>
        <fullName evidence="2">Protein kinase domain-containing protein</fullName>
    </recommendedName>
</protein>
<comment type="caution">
    <text evidence="3">The sequence shown here is derived from an EMBL/GenBank/DDBJ whole genome shotgun (WGS) entry which is preliminary data.</text>
</comment>
<sequence>MTSTVTPVYGAQGEQVVLGRELGHGARADVFLLRNRPDLVAKRWRDELKPGEAAHLRALVAAHTPELEAVSTWPVNTLHDHRGRVLGLVRPYVNTGDFREVIHLYSPALRARAFTGTGWAFRVRVAAAVAQAFAALHGAGQVMGDVNPLHVLVSSQGRVRLVNVDAWQLTAGGEVYRTPTATALFLPPELQERELEGMTRTAQHDVFGLAVLVFLLVFDGRHPYAGVPAQGDVPVPARAIAEDAYAYARPPRPGVRPPPEGLPMTALPPALQGLFAAAFAPAHAERPTAAEWARELGILADTLVACERDDAHQHEIGAPCPWCELEAIREVSPFTSDRHGPEGSAQAAQVEALWQGVIHVPAPERLQPPAEPAALPELPLNLPTPPNAVAEAQVERALRWTLRILVLVLLFGATFAVQRSVVAGLVIPALLVLAFTVGRRVSVDWDAMIEGYQNWEGRLTERLLPARGKWQTYHTALAARRAEVDRELDDLRARQRALEERLTRENARAEYDRDFAALDAQRRALLQGEERQWTAVEALVLQRRERATLDFLKRQPIRAGILPYFTTRHELQLAGVGLRTAADVTAARVDDAPEGWRPALILWRQGLEDYLPVSVDLVSAEQVQAVRAEHRARWDEGFEEYRRAVNAFRAARWGAEQAAVQAELGDVAAQVAQHQRALKTLGGLARQG</sequence>
<feature type="domain" description="Protein kinase" evidence="2">
    <location>
        <begin position="16"/>
        <end position="304"/>
    </location>
</feature>
<dbReference type="Proteomes" id="UP001595803">
    <property type="component" value="Unassembled WGS sequence"/>
</dbReference>
<gene>
    <name evidence="3" type="ORF">ACFOSB_14055</name>
</gene>
<evidence type="ECO:0000313" key="3">
    <source>
        <dbReference type="EMBL" id="MFC3833986.1"/>
    </source>
</evidence>
<evidence type="ECO:0000259" key="2">
    <source>
        <dbReference type="PROSITE" id="PS50011"/>
    </source>
</evidence>
<dbReference type="EMBL" id="JBHRZG010000016">
    <property type="protein sequence ID" value="MFC3833986.1"/>
    <property type="molecule type" value="Genomic_DNA"/>
</dbReference>
<evidence type="ECO:0000313" key="4">
    <source>
        <dbReference type="Proteomes" id="UP001595803"/>
    </source>
</evidence>
<keyword evidence="1" id="KW-0175">Coiled coil</keyword>
<evidence type="ECO:0000256" key="1">
    <source>
        <dbReference type="SAM" id="Coils"/>
    </source>
</evidence>
<dbReference type="SMART" id="SM00220">
    <property type="entry name" value="S_TKc"/>
    <property type="match status" value="1"/>
</dbReference>
<reference evidence="4" key="1">
    <citation type="journal article" date="2019" name="Int. J. Syst. Evol. Microbiol.">
        <title>The Global Catalogue of Microorganisms (GCM) 10K type strain sequencing project: providing services to taxonomists for standard genome sequencing and annotation.</title>
        <authorList>
            <consortium name="The Broad Institute Genomics Platform"/>
            <consortium name="The Broad Institute Genome Sequencing Center for Infectious Disease"/>
            <person name="Wu L."/>
            <person name="Ma J."/>
        </authorList>
    </citation>
    <scope>NUCLEOTIDE SEQUENCE [LARGE SCALE GENOMIC DNA]</scope>
    <source>
        <strain evidence="4">CCTCC AB 2017081</strain>
    </source>
</reference>
<dbReference type="Gene3D" id="1.10.510.10">
    <property type="entry name" value="Transferase(Phosphotransferase) domain 1"/>
    <property type="match status" value="1"/>
</dbReference>
<dbReference type="RefSeq" id="WP_322472960.1">
    <property type="nucleotide sequence ID" value="NZ_JBHRZG010000016.1"/>
</dbReference>
<name>A0ABV7ZD02_9DEIO</name>
<dbReference type="InterPro" id="IPR000719">
    <property type="entry name" value="Prot_kinase_dom"/>
</dbReference>
<keyword evidence="4" id="KW-1185">Reference proteome</keyword>
<feature type="coiled-coil region" evidence="1">
    <location>
        <begin position="474"/>
        <end position="508"/>
    </location>
</feature>
<organism evidence="3 4">
    <name type="scientific">Deinococcus rufus</name>
    <dbReference type="NCBI Taxonomy" id="2136097"/>
    <lineage>
        <taxon>Bacteria</taxon>
        <taxon>Thermotogati</taxon>
        <taxon>Deinococcota</taxon>
        <taxon>Deinococci</taxon>
        <taxon>Deinococcales</taxon>
        <taxon>Deinococcaceae</taxon>
        <taxon>Deinococcus</taxon>
    </lineage>
</organism>
<dbReference type="InterPro" id="IPR011009">
    <property type="entry name" value="Kinase-like_dom_sf"/>
</dbReference>
<dbReference type="PROSITE" id="PS50011">
    <property type="entry name" value="PROTEIN_KINASE_DOM"/>
    <property type="match status" value="1"/>
</dbReference>
<dbReference type="SUPFAM" id="SSF56112">
    <property type="entry name" value="Protein kinase-like (PK-like)"/>
    <property type="match status" value="1"/>
</dbReference>